<protein>
    <submittedName>
        <fullName evidence="1">Uncharacterized protein</fullName>
    </submittedName>
</protein>
<dbReference type="EMBL" id="LR798189">
    <property type="protein sequence ID" value="CAB5079000.1"/>
    <property type="molecule type" value="Genomic_DNA"/>
</dbReference>
<organism evidence="1">
    <name type="scientific">uncultured Caudovirales phage</name>
    <dbReference type="NCBI Taxonomy" id="2100421"/>
    <lineage>
        <taxon>Viruses</taxon>
        <taxon>Duplodnaviria</taxon>
        <taxon>Heunggongvirae</taxon>
        <taxon>Uroviricota</taxon>
        <taxon>Caudoviricetes</taxon>
        <taxon>Peduoviridae</taxon>
        <taxon>Maltschvirus</taxon>
        <taxon>Maltschvirus maltsch</taxon>
    </lineage>
</organism>
<reference evidence="1" key="1">
    <citation type="submission" date="2020-04" db="EMBL/GenBank/DDBJ databases">
        <authorList>
            <person name="Chiriac C."/>
            <person name="Salcher M."/>
            <person name="Ghai R."/>
            <person name="Kavagutti S V."/>
        </authorList>
    </citation>
    <scope>NUCLEOTIDE SEQUENCE</scope>
</reference>
<dbReference type="EMBL" id="LR796136">
    <property type="protein sequence ID" value="CAB4120964.1"/>
    <property type="molecule type" value="Genomic_DNA"/>
</dbReference>
<name>A0A6J5KG90_9CAUD</name>
<evidence type="ECO:0000313" key="1">
    <source>
        <dbReference type="EMBL" id="CAB4120964.1"/>
    </source>
</evidence>
<accession>A0A6J5KG90</accession>
<sequence length="61" mass="6857">MTIHHRCPECGDRDHLSACANVLWSHQAQSWVIGDIEPEIECVMCLWMGSLSETVFEEPGA</sequence>
<evidence type="ECO:0000313" key="3">
    <source>
        <dbReference type="EMBL" id="CAB5079000.1"/>
    </source>
</evidence>
<dbReference type="EMBL" id="LR797822">
    <property type="protein sequence ID" value="CAB4241275.1"/>
    <property type="molecule type" value="Genomic_DNA"/>
</dbReference>
<gene>
    <name evidence="3" type="ORF">UFOVP145_41</name>
    <name evidence="1" type="ORF">UFOVP4_33</name>
    <name evidence="2" type="ORF">UFOVP64_27</name>
</gene>
<evidence type="ECO:0000313" key="2">
    <source>
        <dbReference type="EMBL" id="CAB4241275.1"/>
    </source>
</evidence>
<proteinExistence type="predicted"/>